<reference evidence="2" key="1">
    <citation type="submission" date="2022-04" db="EMBL/GenBank/DDBJ databases">
        <title>A functionally conserved STORR gene fusion in Papaver species that diverged 16.8 million years ago.</title>
        <authorList>
            <person name="Catania T."/>
        </authorList>
    </citation>
    <scope>NUCLEOTIDE SEQUENCE</scope>
    <source>
        <strain evidence="2">S-188037</strain>
    </source>
</reference>
<dbReference type="PROSITE" id="PS00636">
    <property type="entry name" value="DNAJ_1"/>
    <property type="match status" value="1"/>
</dbReference>
<dbReference type="Proteomes" id="UP001202328">
    <property type="component" value="Unassembled WGS sequence"/>
</dbReference>
<name>A0AAD4XUH2_9MAGN</name>
<feature type="domain" description="J" evidence="1">
    <location>
        <begin position="19"/>
        <end position="95"/>
    </location>
</feature>
<proteinExistence type="predicted"/>
<dbReference type="AlphaFoldDB" id="A0AAD4XUH2"/>
<evidence type="ECO:0000259" key="1">
    <source>
        <dbReference type="PROSITE" id="PS50076"/>
    </source>
</evidence>
<protein>
    <recommendedName>
        <fullName evidence="1">J domain-containing protein</fullName>
    </recommendedName>
</protein>
<dbReference type="Pfam" id="PF00226">
    <property type="entry name" value="DnaJ"/>
    <property type="match status" value="1"/>
</dbReference>
<dbReference type="GO" id="GO:0009507">
    <property type="term" value="C:chloroplast"/>
    <property type="evidence" value="ECO:0007669"/>
    <property type="project" value="TreeGrafter"/>
</dbReference>
<dbReference type="InterPro" id="IPR036869">
    <property type="entry name" value="J_dom_sf"/>
</dbReference>
<dbReference type="Gene3D" id="1.10.287.110">
    <property type="entry name" value="DnaJ domain"/>
    <property type="match status" value="1"/>
</dbReference>
<sequence>MEISLALKASIGKSDFLCNKRNTISCRVKNNCRSLCIERETNLYELNRRMALQHHPDICPDPSKKQESTRRFVELHKAYQTLSDPVLRYNYDYQLGLLVGTSCDSAVMHTSKFPKEVWENQLSGLQRRSRIRMQRKQN</sequence>
<dbReference type="EMBL" id="JAJJMB010003142">
    <property type="protein sequence ID" value="KAI3949283.1"/>
    <property type="molecule type" value="Genomic_DNA"/>
</dbReference>
<dbReference type="PANTHER" id="PTHR45090:SF3">
    <property type="entry name" value="OS09G0368800 PROTEIN"/>
    <property type="match status" value="1"/>
</dbReference>
<dbReference type="InterPro" id="IPR053232">
    <property type="entry name" value="DnaJ_C/III_chloroplastic"/>
</dbReference>
<dbReference type="CDD" id="cd06257">
    <property type="entry name" value="DnaJ"/>
    <property type="match status" value="1"/>
</dbReference>
<organism evidence="2 3">
    <name type="scientific">Papaver atlanticum</name>
    <dbReference type="NCBI Taxonomy" id="357466"/>
    <lineage>
        <taxon>Eukaryota</taxon>
        <taxon>Viridiplantae</taxon>
        <taxon>Streptophyta</taxon>
        <taxon>Embryophyta</taxon>
        <taxon>Tracheophyta</taxon>
        <taxon>Spermatophyta</taxon>
        <taxon>Magnoliopsida</taxon>
        <taxon>Ranunculales</taxon>
        <taxon>Papaveraceae</taxon>
        <taxon>Papaveroideae</taxon>
        <taxon>Papaver</taxon>
    </lineage>
</organism>
<evidence type="ECO:0000313" key="2">
    <source>
        <dbReference type="EMBL" id="KAI3949283.1"/>
    </source>
</evidence>
<comment type="caution">
    <text evidence="2">The sequence shown here is derived from an EMBL/GenBank/DDBJ whole genome shotgun (WGS) entry which is preliminary data.</text>
</comment>
<dbReference type="InterPro" id="IPR018253">
    <property type="entry name" value="DnaJ_domain_CS"/>
</dbReference>
<dbReference type="PROSITE" id="PS50076">
    <property type="entry name" value="DNAJ_2"/>
    <property type="match status" value="1"/>
</dbReference>
<gene>
    <name evidence="2" type="ORF">MKW98_023220</name>
</gene>
<keyword evidence="3" id="KW-1185">Reference proteome</keyword>
<accession>A0AAD4XUH2</accession>
<dbReference type="SMART" id="SM00271">
    <property type="entry name" value="DnaJ"/>
    <property type="match status" value="1"/>
</dbReference>
<evidence type="ECO:0000313" key="3">
    <source>
        <dbReference type="Proteomes" id="UP001202328"/>
    </source>
</evidence>
<dbReference type="SUPFAM" id="SSF46565">
    <property type="entry name" value="Chaperone J-domain"/>
    <property type="match status" value="1"/>
</dbReference>
<dbReference type="PANTHER" id="PTHR45090">
    <property type="entry name" value="CHAPERONE PROTEIN DNAJ 20 CHLOROPLASTIC"/>
    <property type="match status" value="1"/>
</dbReference>
<dbReference type="InterPro" id="IPR001623">
    <property type="entry name" value="DnaJ_domain"/>
</dbReference>